<proteinExistence type="predicted"/>
<evidence type="ECO:0000313" key="2">
    <source>
        <dbReference type="Proteomes" id="UP000013201"/>
    </source>
</evidence>
<reference evidence="1 2" key="1">
    <citation type="submission" date="2013-03" db="EMBL/GenBank/DDBJ databases">
        <authorList>
            <person name="Le V."/>
        </authorList>
    </citation>
    <scope>NUCLEOTIDE SEQUENCE [LARGE SCALE GENOMIC DNA]</scope>
    <source>
        <strain evidence="1 2">BiD32</strain>
    </source>
</reference>
<protein>
    <submittedName>
        <fullName evidence="1">Uncharacterized protein</fullName>
    </submittedName>
</protein>
<reference evidence="2" key="2">
    <citation type="submission" date="2013-04" db="EMBL/GenBank/DDBJ databases">
        <title>Bisphenol A degrading Sphingobium sp. strain BiD32.</title>
        <authorList>
            <person name="Nielsen J.L."/>
            <person name="Zhou N.A."/>
            <person name="Kjeldal H."/>
        </authorList>
    </citation>
    <scope>NUCLEOTIDE SEQUENCE [LARGE SCALE GENOMIC DNA]</scope>
    <source>
        <strain evidence="2">BiD32</strain>
    </source>
</reference>
<gene>
    <name evidence="1" type="ORF">EBBID32_31730</name>
</gene>
<dbReference type="AlphaFoldDB" id="N1MPF9"/>
<comment type="caution">
    <text evidence="1">The sequence shown here is derived from an EMBL/GenBank/DDBJ whole genome shotgun (WGS) entry which is preliminary data.</text>
</comment>
<name>N1MPF9_9SPHN</name>
<sequence>MAGGRFVRVQQNMLIPCQEKEHGIAVCDELMLVPLRLLG</sequence>
<keyword evidence="2" id="KW-1185">Reference proteome</keyword>
<dbReference type="EMBL" id="CAVK010000152">
    <property type="protein sequence ID" value="CCW18816.1"/>
    <property type="molecule type" value="Genomic_DNA"/>
</dbReference>
<dbReference type="Proteomes" id="UP000013201">
    <property type="component" value="Unassembled WGS sequence"/>
</dbReference>
<accession>N1MPF9</accession>
<organism evidence="1 2">
    <name type="scientific">Sphingobium indicum BiD32</name>
    <dbReference type="NCBI Taxonomy" id="1301087"/>
    <lineage>
        <taxon>Bacteria</taxon>
        <taxon>Pseudomonadati</taxon>
        <taxon>Pseudomonadota</taxon>
        <taxon>Alphaproteobacteria</taxon>
        <taxon>Sphingomonadales</taxon>
        <taxon>Sphingomonadaceae</taxon>
        <taxon>Sphingobium</taxon>
    </lineage>
</organism>
<evidence type="ECO:0000313" key="1">
    <source>
        <dbReference type="EMBL" id="CCW18816.1"/>
    </source>
</evidence>